<protein>
    <recommendedName>
        <fullName evidence="3">2'-5' RNA ligase family protein</fullName>
    </recommendedName>
</protein>
<comment type="caution">
    <text evidence="1">The sequence shown here is derived from an EMBL/GenBank/DDBJ whole genome shotgun (WGS) entry which is preliminary data.</text>
</comment>
<dbReference type="AlphaFoldDB" id="A0A9W6ST91"/>
<dbReference type="SUPFAM" id="SSF55144">
    <property type="entry name" value="LigT-like"/>
    <property type="match status" value="1"/>
</dbReference>
<keyword evidence="2" id="KW-1185">Reference proteome</keyword>
<dbReference type="Gene3D" id="3.90.1140.10">
    <property type="entry name" value="Cyclic phosphodiesterase"/>
    <property type="match status" value="1"/>
</dbReference>
<accession>A0A9W6ST91</accession>
<reference evidence="1" key="1">
    <citation type="submission" date="2023-03" db="EMBL/GenBank/DDBJ databases">
        <title>Actinorhabdospora filicis NBRC 111898.</title>
        <authorList>
            <person name="Ichikawa N."/>
            <person name="Sato H."/>
            <person name="Tonouchi N."/>
        </authorList>
    </citation>
    <scope>NUCLEOTIDE SEQUENCE</scope>
    <source>
        <strain evidence="1">NBRC 111898</strain>
    </source>
</reference>
<dbReference type="RefSeq" id="WP_285665495.1">
    <property type="nucleotide sequence ID" value="NZ_BSTX01000004.1"/>
</dbReference>
<dbReference type="Pfam" id="PF13563">
    <property type="entry name" value="2_5_RNA_ligase2"/>
    <property type="match status" value="1"/>
</dbReference>
<evidence type="ECO:0000313" key="1">
    <source>
        <dbReference type="EMBL" id="GLZ80336.1"/>
    </source>
</evidence>
<dbReference type="EMBL" id="BSTX01000004">
    <property type="protein sequence ID" value="GLZ80336.1"/>
    <property type="molecule type" value="Genomic_DNA"/>
</dbReference>
<gene>
    <name evidence="1" type="ORF">Afil01_51430</name>
</gene>
<sequence length="176" mass="18739">MSEDQPGYRAGDTALLISLPEAHEVIGPWVAETGSAGVDAHVTVLVPFLDAGEIDDGVLAELRGLFAAHPAFELSFAGFGRFPGVLYLVPEPAGPVHALTTAVVSRWPQCPPYGGIFDEVVPHLTVVHGRDDATRAAAEAALEARLPVRARAEAVDLLVFDGERWRPRARFPLATG</sequence>
<dbReference type="Proteomes" id="UP001165079">
    <property type="component" value="Unassembled WGS sequence"/>
</dbReference>
<name>A0A9W6ST91_9ACTN</name>
<organism evidence="1 2">
    <name type="scientific">Actinorhabdospora filicis</name>
    <dbReference type="NCBI Taxonomy" id="1785913"/>
    <lineage>
        <taxon>Bacteria</taxon>
        <taxon>Bacillati</taxon>
        <taxon>Actinomycetota</taxon>
        <taxon>Actinomycetes</taxon>
        <taxon>Micromonosporales</taxon>
        <taxon>Micromonosporaceae</taxon>
        <taxon>Actinorhabdospora</taxon>
    </lineage>
</organism>
<evidence type="ECO:0008006" key="3">
    <source>
        <dbReference type="Google" id="ProtNLM"/>
    </source>
</evidence>
<evidence type="ECO:0000313" key="2">
    <source>
        <dbReference type="Proteomes" id="UP001165079"/>
    </source>
</evidence>
<proteinExistence type="predicted"/>
<dbReference type="InterPro" id="IPR009097">
    <property type="entry name" value="Cyclic_Pdiesterase"/>
</dbReference>